<feature type="region of interest" description="Disordered" evidence="2">
    <location>
        <begin position="1093"/>
        <end position="1114"/>
    </location>
</feature>
<keyword evidence="1" id="KW-0175">Coiled coil</keyword>
<feature type="region of interest" description="Disordered" evidence="2">
    <location>
        <begin position="768"/>
        <end position="793"/>
    </location>
</feature>
<sequence>MSDLASGSGGLELDSGLQPMESIPSAQAREGAEALLSMDVSDDLTPVGLQASEKPVVPMGADELVTYYEKQLAAAQLVQHRLEKQCHQLAEEKLALETSLTVQTSALQQQLVLARDKAERVFAQAEHAQQQVHDAHAAVGEVVDAVTHLAELLDVSDATKELTQSFEAVARSTQRTFQAVAAIQEGAQVVLDLQLEARDACQVSPLFAAVSAGGYHEADAMRKLEEDAIRLRRELDDTRRREQELEAEMLAAQVLFSGLEAEVVSLQHDQAQAAAKLQLSQEELLAARDELITAQQALIAVQSPAAGSLTQGLAKLDAHLVSVRTFLDELSMPQPPVIDALGYSNLQLHAGRSGDGDTVARNPAASGDMTASSELGIFLRQSEGLPHFRAVMAVALDGSPASSFIRGIARRVHVRDRIGAEQALVAEQSRAEAEGQHDARYQLRNHRAGLSQKMAFVAEERDILRSHAAELASRIASLEVEKEGMLRDRAQQLSMAAAAGAAGAAAAVAVARNAGVSTAAPSPSESPSIIEAGGSASLAYGVNEVVLSTLKERLRGSETAIATMAIERDAAVQRSEYLLEEVETLRELLQQGVEGQDGACRLLGRLIAERAAAGSQFLDKKSARPAKLGALTSTAAETAVSADLSAAPYSDVPLPGSPSSPVSRLSHSRSRRCRSDISIVSDSCAVDEARDTFSEHGEPVREMSRAYTLSSTAVQSSYQSFTSEAPLVPTRRYTDDSQPHTYPLDPTEPLEELLPTPAVGGVTAVMRDGGGIAREGGRDPRRSQRSSRSGHDAQSLLAEVEQLQAAVCSLVISKAVTYAEFQVESERNLAAIREAHQAEMARLREEHLTEVGQLQALVTVSADALVPAPMLQPTPARRLDKSTSVSEDGLPGCQYEAELLQHSASLEIRILEMEEQQKQLVATYEDRLRRVRGELELRLADAASCLQQAVDSRGAHDTEMKNLQVQISELRDQLASQLAEHKIVLAALDMLNAEANRHRTAAEEQQRKLENCEGELLLRKSLVRELRGELQRLQGEKELEEQSFQSLLSTKSWMTEEIRSLKIQLKETSSKLALTEAELARLKTAGTSRNPLCSGRRLIDSGTMPSQQESNDADDRTIQRVMPVPPGMCVKHATHEVGWNVPAVAASSCGVKVQAHPAISLAADELAEAAMQAALAETKLETLQSQQAEMRNMPKVAQPLSEHSLERTNLMMETVALQGELDKLQGQYRTLHSKLDAVADELAYAVMRASLAELQLEHLRLERAGTISPWPSQQKVEHAPRTAQPVVVAGHASITPMKPEQLLSGIDAHDLFGTDAFAPIQQARQLYRELRMVRRALGEVMVTDAAVQSSGDRDALSSVWEVAVAAQDRAANLARALQQRQQQTMSTKQSAEGPACLLPEDEQPGEKGHYTPFTASSLQPEMARARDVYRDTSEVYEMLRSDAEEVNNQLWRWSIKLRQQLSAKEVELTRAQVQSMPGTQVAFESLLSRKEAYVRSVESQVSELQAGLHATHSQLLHRAGQVATLQDMLVQLSEQVTVFEDVVVRCEMLSSGLVSQSGAQWV</sequence>
<gene>
    <name evidence="3" type="ORF">Vretifemale_234</name>
</gene>
<feature type="coiled-coil region" evidence="1">
    <location>
        <begin position="221"/>
        <end position="297"/>
    </location>
</feature>
<comment type="caution">
    <text evidence="3">The sequence shown here is derived from an EMBL/GenBank/DDBJ whole genome shotgun (WGS) entry which is preliminary data.</text>
</comment>
<proteinExistence type="predicted"/>
<evidence type="ECO:0000256" key="1">
    <source>
        <dbReference type="SAM" id="Coils"/>
    </source>
</evidence>
<dbReference type="EMBL" id="BNCP01000001">
    <property type="protein sequence ID" value="GIL69272.1"/>
    <property type="molecule type" value="Genomic_DNA"/>
</dbReference>
<evidence type="ECO:0000313" key="4">
    <source>
        <dbReference type="Proteomes" id="UP000747110"/>
    </source>
</evidence>
<name>A0A8J4FFY0_9CHLO</name>
<protein>
    <submittedName>
        <fullName evidence="3">Uncharacterized protein</fullName>
    </submittedName>
</protein>
<dbReference type="PANTHER" id="PTHR23159:SF31">
    <property type="entry name" value="CENTROSOME-ASSOCIATED PROTEIN CEP250 ISOFORM X1"/>
    <property type="match status" value="1"/>
</dbReference>
<evidence type="ECO:0000313" key="3">
    <source>
        <dbReference type="EMBL" id="GIL69272.1"/>
    </source>
</evidence>
<feature type="coiled-coil region" evidence="1">
    <location>
        <begin position="953"/>
        <end position="1085"/>
    </location>
</feature>
<accession>A0A8J4FFY0</accession>
<reference evidence="3" key="1">
    <citation type="journal article" date="2021" name="Proc. Natl. Acad. Sci. U.S.A.">
        <title>Three genomes in the algal genus Volvox reveal the fate of a haploid sex-determining region after a transition to homothallism.</title>
        <authorList>
            <person name="Yamamoto K."/>
            <person name="Hamaji T."/>
            <person name="Kawai-Toyooka H."/>
            <person name="Matsuzaki R."/>
            <person name="Takahashi F."/>
            <person name="Nishimura Y."/>
            <person name="Kawachi M."/>
            <person name="Noguchi H."/>
            <person name="Minakuchi Y."/>
            <person name="Umen J.G."/>
            <person name="Toyoda A."/>
            <person name="Nozaki H."/>
        </authorList>
    </citation>
    <scope>NUCLEOTIDE SEQUENCE</scope>
    <source>
        <strain evidence="3">NIES-3786</strain>
    </source>
</reference>
<feature type="coiled-coil region" evidence="1">
    <location>
        <begin position="1166"/>
        <end position="1193"/>
    </location>
</feature>
<organism evidence="3 4">
    <name type="scientific">Volvox reticuliferus</name>
    <dbReference type="NCBI Taxonomy" id="1737510"/>
    <lineage>
        <taxon>Eukaryota</taxon>
        <taxon>Viridiplantae</taxon>
        <taxon>Chlorophyta</taxon>
        <taxon>core chlorophytes</taxon>
        <taxon>Chlorophyceae</taxon>
        <taxon>CS clade</taxon>
        <taxon>Chlamydomonadales</taxon>
        <taxon>Volvocaceae</taxon>
        <taxon>Volvox</taxon>
    </lineage>
</organism>
<evidence type="ECO:0000256" key="2">
    <source>
        <dbReference type="SAM" id="MobiDB-lite"/>
    </source>
</evidence>
<dbReference type="OrthoDB" id="542606at2759"/>
<dbReference type="PANTHER" id="PTHR23159">
    <property type="entry name" value="CENTROSOMAL PROTEIN 2"/>
    <property type="match status" value="1"/>
</dbReference>
<keyword evidence="4" id="KW-1185">Reference proteome</keyword>
<dbReference type="Proteomes" id="UP000747110">
    <property type="component" value="Unassembled WGS sequence"/>
</dbReference>
<feature type="region of interest" description="Disordered" evidence="2">
    <location>
        <begin position="649"/>
        <end position="668"/>
    </location>
</feature>